<dbReference type="SUPFAM" id="SSF53850">
    <property type="entry name" value="Periplasmic binding protein-like II"/>
    <property type="match status" value="1"/>
</dbReference>
<reference evidence="1 2" key="1">
    <citation type="submission" date="2017-02" db="EMBL/GenBank/DDBJ databases">
        <title>Ketogulonicigenium robustum SPU B003 Genome sequencing and assembly.</title>
        <authorList>
            <person name="Li Y."/>
            <person name="Liu L."/>
            <person name="Wang C."/>
            <person name="Zhang M."/>
            <person name="Zhang T."/>
            <person name="Zhang Y."/>
        </authorList>
    </citation>
    <scope>NUCLEOTIDE SEQUENCE [LARGE SCALE GENOMIC DNA]</scope>
    <source>
        <strain evidence="1 2">SPU_B003</strain>
    </source>
</reference>
<dbReference type="AlphaFoldDB" id="A0A1W6P1F9"/>
<protein>
    <submittedName>
        <fullName evidence="1">ABC-type amino acid transport/signal transduction systems, periplasmic component/domain protein</fullName>
    </submittedName>
</protein>
<dbReference type="STRING" id="92947.BVG79_01932"/>
<dbReference type="EMBL" id="CP019937">
    <property type="protein sequence ID" value="ARO15274.1"/>
    <property type="molecule type" value="Genomic_DNA"/>
</dbReference>
<keyword evidence="2" id="KW-1185">Reference proteome</keyword>
<evidence type="ECO:0000313" key="2">
    <source>
        <dbReference type="Proteomes" id="UP000242447"/>
    </source>
</evidence>
<dbReference type="KEGG" id="kro:BVG79_01932"/>
<proteinExistence type="predicted"/>
<accession>A0A1W6P1F9</accession>
<name>A0A1W6P1F9_9RHOB</name>
<sequence length="234" mass="25613">MAPEFYDARRPDHGQRLPLCVLPGSATAETDRQTATLLAEALLLQPDIVTMQINTDALDSDGIWPDLFVYLIEKCVGMMGAELIAGVPYPDWLTITQPYYTAPFVLVTRDPAIKQLDDLPAGAMVGSPVYTPIDTELAQMIAAGTFGTLRRQPYDDISQVTRFLGEGTMTAAVVWSPYLPELHLPDLHTSANLAPLHLTSRTLGIVLRRQDGALRDMIDQALTALQDDGSLPRP</sequence>
<gene>
    <name evidence="1" type="ORF">BVG79_01932</name>
</gene>
<organism evidence="1 2">
    <name type="scientific">Ketogulonicigenium robustum</name>
    <dbReference type="NCBI Taxonomy" id="92947"/>
    <lineage>
        <taxon>Bacteria</taxon>
        <taxon>Pseudomonadati</taxon>
        <taxon>Pseudomonadota</taxon>
        <taxon>Alphaproteobacteria</taxon>
        <taxon>Rhodobacterales</taxon>
        <taxon>Roseobacteraceae</taxon>
        <taxon>Ketogulonicigenium</taxon>
    </lineage>
</organism>
<evidence type="ECO:0000313" key="1">
    <source>
        <dbReference type="EMBL" id="ARO15274.1"/>
    </source>
</evidence>
<dbReference type="Gene3D" id="3.40.190.10">
    <property type="entry name" value="Periplasmic binding protein-like II"/>
    <property type="match status" value="2"/>
</dbReference>
<dbReference type="Proteomes" id="UP000242447">
    <property type="component" value="Chromosome"/>
</dbReference>